<protein>
    <submittedName>
        <fullName evidence="3">Uncharacterized protein LOC111598164</fullName>
    </submittedName>
</protein>
<dbReference type="KEGG" id="dhe:111598164"/>
<evidence type="ECO:0000313" key="3">
    <source>
        <dbReference type="RefSeq" id="XP_023169021.1"/>
    </source>
</evidence>
<feature type="compositionally biased region" description="Low complexity" evidence="1">
    <location>
        <begin position="14"/>
        <end position="27"/>
    </location>
</feature>
<dbReference type="InterPro" id="IPR009069">
    <property type="entry name" value="Cys_alpha_HP_mot_SF"/>
</dbReference>
<dbReference type="OMA" id="RQRSCNC"/>
<feature type="compositionally biased region" description="Basic and acidic residues" evidence="1">
    <location>
        <begin position="117"/>
        <end position="134"/>
    </location>
</feature>
<proteinExistence type="predicted"/>
<dbReference type="OrthoDB" id="7883521at2759"/>
<name>A0A6J1LQ97_DROHY</name>
<organism evidence="2 3">
    <name type="scientific">Drosophila hydei</name>
    <name type="common">Fruit fly</name>
    <dbReference type="NCBI Taxonomy" id="7224"/>
    <lineage>
        <taxon>Eukaryota</taxon>
        <taxon>Metazoa</taxon>
        <taxon>Ecdysozoa</taxon>
        <taxon>Arthropoda</taxon>
        <taxon>Hexapoda</taxon>
        <taxon>Insecta</taxon>
        <taxon>Pterygota</taxon>
        <taxon>Neoptera</taxon>
        <taxon>Endopterygota</taxon>
        <taxon>Diptera</taxon>
        <taxon>Brachycera</taxon>
        <taxon>Muscomorpha</taxon>
        <taxon>Ephydroidea</taxon>
        <taxon>Drosophilidae</taxon>
        <taxon>Drosophila</taxon>
    </lineage>
</organism>
<gene>
    <name evidence="3" type="primary">LOC111598164</name>
</gene>
<dbReference type="SUPFAM" id="SSF47072">
    <property type="entry name" value="Cysteine alpha-hairpin motif"/>
    <property type="match status" value="1"/>
</dbReference>
<feature type="region of interest" description="Disordered" evidence="1">
    <location>
        <begin position="1"/>
        <end position="27"/>
    </location>
</feature>
<feature type="region of interest" description="Disordered" evidence="1">
    <location>
        <begin position="117"/>
        <end position="148"/>
    </location>
</feature>
<dbReference type="RefSeq" id="XP_023169021.1">
    <property type="nucleotide sequence ID" value="XM_023313253.2"/>
</dbReference>
<dbReference type="Proteomes" id="UP000504633">
    <property type="component" value="Unplaced"/>
</dbReference>
<dbReference type="GeneID" id="111598164"/>
<evidence type="ECO:0000256" key="1">
    <source>
        <dbReference type="SAM" id="MobiDB-lite"/>
    </source>
</evidence>
<reference evidence="3" key="1">
    <citation type="submission" date="2025-08" db="UniProtKB">
        <authorList>
            <consortium name="RefSeq"/>
        </authorList>
    </citation>
    <scope>IDENTIFICATION</scope>
    <source>
        <strain evidence="3">15085-1641.00</strain>
        <tissue evidence="3">Whole body</tissue>
    </source>
</reference>
<evidence type="ECO:0000313" key="2">
    <source>
        <dbReference type="Proteomes" id="UP000504633"/>
    </source>
</evidence>
<dbReference type="AlphaFoldDB" id="A0A6J1LQ97"/>
<keyword evidence="2" id="KW-1185">Reference proteome</keyword>
<accession>A0A6J1LQ97</accession>
<sequence>MGDKPSAGLDVKNAAAPPKSKVVSSKAKKGSVLSAIEDIQRMSPEAICQEFDRLVDHTQRHFRREAHMPCTAFASQLQRCLEQHRRESFKCFSAMDDYRLCVSAATQEHIERLAREHQENDLDRSRHSSQEHQQEQPALHPLPVVPPTSMGVAAAKTEIKKQGQRSWYKPWSWLR</sequence>